<name>J3NWM4_GAET3</name>
<dbReference type="GeneID" id="20346144"/>
<protein>
    <submittedName>
        <fullName evidence="2 3">Uncharacterized protein</fullName>
    </submittedName>
</protein>
<gene>
    <name evidence="3" type="primary">20346144</name>
    <name evidence="2" type="ORF">GGTG_05686</name>
</gene>
<dbReference type="InterPro" id="IPR035979">
    <property type="entry name" value="RBD_domain_sf"/>
</dbReference>
<feature type="region of interest" description="Disordered" evidence="1">
    <location>
        <begin position="629"/>
        <end position="667"/>
    </location>
</feature>
<dbReference type="eggNOG" id="ENOG502SP4B">
    <property type="taxonomic scope" value="Eukaryota"/>
</dbReference>
<evidence type="ECO:0000313" key="2">
    <source>
        <dbReference type="EMBL" id="EJT75756.1"/>
    </source>
</evidence>
<dbReference type="EnsemblFungi" id="EJT75756">
    <property type="protein sequence ID" value="EJT75756"/>
    <property type="gene ID" value="GGTG_05686"/>
</dbReference>
<feature type="compositionally biased region" description="Polar residues" evidence="1">
    <location>
        <begin position="123"/>
        <end position="132"/>
    </location>
</feature>
<feature type="region of interest" description="Disordered" evidence="1">
    <location>
        <begin position="156"/>
        <end position="179"/>
    </location>
</feature>
<proteinExistence type="predicted"/>
<keyword evidence="4" id="KW-1185">Reference proteome</keyword>
<evidence type="ECO:0000313" key="3">
    <source>
        <dbReference type="EnsemblFungi" id="EJT75756"/>
    </source>
</evidence>
<reference evidence="2" key="2">
    <citation type="submission" date="2010-07" db="EMBL/GenBank/DDBJ databases">
        <authorList>
            <consortium name="The Broad Institute Genome Sequencing Platform"/>
            <consortium name="Broad Institute Genome Sequencing Center for Infectious Disease"/>
            <person name="Ma L.-J."/>
            <person name="Dead R."/>
            <person name="Young S."/>
            <person name="Zeng Q."/>
            <person name="Koehrsen M."/>
            <person name="Alvarado L."/>
            <person name="Berlin A."/>
            <person name="Chapman S.B."/>
            <person name="Chen Z."/>
            <person name="Freedman E."/>
            <person name="Gellesch M."/>
            <person name="Goldberg J."/>
            <person name="Griggs A."/>
            <person name="Gujja S."/>
            <person name="Heilman E.R."/>
            <person name="Heiman D."/>
            <person name="Hepburn T."/>
            <person name="Howarth C."/>
            <person name="Jen D."/>
            <person name="Larson L."/>
            <person name="Mehta T."/>
            <person name="Neiman D."/>
            <person name="Pearson M."/>
            <person name="Roberts A."/>
            <person name="Saif S."/>
            <person name="Shea T."/>
            <person name="Shenoy N."/>
            <person name="Sisk P."/>
            <person name="Stolte C."/>
            <person name="Sykes S."/>
            <person name="Walk T."/>
            <person name="White J."/>
            <person name="Yandava C."/>
            <person name="Haas B."/>
            <person name="Nusbaum C."/>
            <person name="Birren B."/>
        </authorList>
    </citation>
    <scope>NUCLEOTIDE SEQUENCE</scope>
    <source>
        <strain evidence="2">R3-111a-1</strain>
    </source>
</reference>
<reference evidence="3" key="4">
    <citation type="journal article" date="2015" name="G3 (Bethesda)">
        <title>Genome sequences of three phytopathogenic species of the Magnaporthaceae family of fungi.</title>
        <authorList>
            <person name="Okagaki L.H."/>
            <person name="Nunes C.C."/>
            <person name="Sailsbery J."/>
            <person name="Clay B."/>
            <person name="Brown D."/>
            <person name="John T."/>
            <person name="Oh Y."/>
            <person name="Young N."/>
            <person name="Fitzgerald M."/>
            <person name="Haas B.J."/>
            <person name="Zeng Q."/>
            <person name="Young S."/>
            <person name="Adiconis X."/>
            <person name="Fan L."/>
            <person name="Levin J.Z."/>
            <person name="Mitchell T.K."/>
            <person name="Okubara P.A."/>
            <person name="Farman M.L."/>
            <person name="Kohn L.M."/>
            <person name="Birren B."/>
            <person name="Ma L.-J."/>
            <person name="Dean R.A."/>
        </authorList>
    </citation>
    <scope>NUCLEOTIDE SEQUENCE</scope>
    <source>
        <strain evidence="3">R3-111a-1</strain>
    </source>
</reference>
<dbReference type="HOGENOM" id="CLU_411623_0_0_1"/>
<dbReference type="GO" id="GO:0003676">
    <property type="term" value="F:nucleic acid binding"/>
    <property type="evidence" value="ECO:0007669"/>
    <property type="project" value="InterPro"/>
</dbReference>
<feature type="compositionally biased region" description="Polar residues" evidence="1">
    <location>
        <begin position="53"/>
        <end position="75"/>
    </location>
</feature>
<feature type="compositionally biased region" description="Low complexity" evidence="1">
    <location>
        <begin position="156"/>
        <end position="168"/>
    </location>
</feature>
<dbReference type="OrthoDB" id="3508416at2759"/>
<feature type="compositionally biased region" description="Low complexity" evidence="1">
    <location>
        <begin position="487"/>
        <end position="500"/>
    </location>
</feature>
<reference evidence="4" key="1">
    <citation type="submission" date="2010-07" db="EMBL/GenBank/DDBJ databases">
        <title>The genome sequence of Gaeumannomyces graminis var. tritici strain R3-111a-1.</title>
        <authorList>
            <consortium name="The Broad Institute Genome Sequencing Platform"/>
            <person name="Ma L.-J."/>
            <person name="Dead R."/>
            <person name="Young S."/>
            <person name="Zeng Q."/>
            <person name="Koehrsen M."/>
            <person name="Alvarado L."/>
            <person name="Berlin A."/>
            <person name="Chapman S.B."/>
            <person name="Chen Z."/>
            <person name="Freedman E."/>
            <person name="Gellesch M."/>
            <person name="Goldberg J."/>
            <person name="Griggs A."/>
            <person name="Gujja S."/>
            <person name="Heilman E.R."/>
            <person name="Heiman D."/>
            <person name="Hepburn T."/>
            <person name="Howarth C."/>
            <person name="Jen D."/>
            <person name="Larson L."/>
            <person name="Mehta T."/>
            <person name="Neiman D."/>
            <person name="Pearson M."/>
            <person name="Roberts A."/>
            <person name="Saif S."/>
            <person name="Shea T."/>
            <person name="Shenoy N."/>
            <person name="Sisk P."/>
            <person name="Stolte C."/>
            <person name="Sykes S."/>
            <person name="Walk T."/>
            <person name="White J."/>
            <person name="Yandava C."/>
            <person name="Haas B."/>
            <person name="Nusbaum C."/>
            <person name="Birren B."/>
        </authorList>
    </citation>
    <scope>NUCLEOTIDE SEQUENCE [LARGE SCALE GENOMIC DNA]</scope>
    <source>
        <strain evidence="4">R3-111a-1</strain>
    </source>
</reference>
<feature type="region of interest" description="Disordered" evidence="1">
    <location>
        <begin position="1"/>
        <end position="138"/>
    </location>
</feature>
<dbReference type="SUPFAM" id="SSF54928">
    <property type="entry name" value="RNA-binding domain, RBD"/>
    <property type="match status" value="1"/>
</dbReference>
<dbReference type="EMBL" id="GL385397">
    <property type="protein sequence ID" value="EJT75756.1"/>
    <property type="molecule type" value="Genomic_DNA"/>
</dbReference>
<sequence length="667" mass="71173">MNHPQGNADRPARHDFGAIGTPIRPRPNAPTPSVRDDLSSPPSAIFSPGVPSGATNMSSVERSGPSTTFIRQGGNSIWDPAESPSQWSWCRPYQPSGHAQQLGGCRPGSPTGTASGLSGLPTRVNTPETTATLEGGGDEQAAFLRVSRRLYPYQQQPASPLSALPSSPVTALRDATGPQEQRLRMLQCSGRTGNSAALTLPSLAEQAVRPPTTPGSSAPFAPALFAPGGGGQAARQPRPTPGAAPGEYAEQQRARRTMASETHAHQTMSSQNFSIYRRLPSPAVQAPPSIESIMSGVGGLRLADSGGLGGPPSTDRVFHPMESTARAQQERQHFPRQGGPTRAAALGGGGFGDEAASGAVSSTPVAITRIMAGFSPNYRGNINIDRNRSAAIPEHENCSLFILGLPADLTTRQLLAGIRNIGRVYATHINRPEPSRGHMTCAAKVIFFDREPAARFHAACSPENGGFVVGGMRTRVLWNRIRTAAQPAGPPAASALGPWPYDHHHQHQSQQQQQPSGPDFGMGFGNAAANTAVDRAGRHRSRVLLIYGPARFVNFDSLTAYFRSKLEFQIDEVLTLAMSGQGPDDGVLLEYRFGSFRCQAEAAKMALTREHQDTVRVWFGVDPCDVRPPRPNPRPAALSVVMEEDETRESDDGPSRVPLPFVDSSDF</sequence>
<feature type="region of interest" description="Disordered" evidence="1">
    <location>
        <begin position="207"/>
        <end position="273"/>
    </location>
</feature>
<dbReference type="STRING" id="644352.J3NWM4"/>
<evidence type="ECO:0000313" key="4">
    <source>
        <dbReference type="Proteomes" id="UP000006039"/>
    </source>
</evidence>
<reference evidence="2" key="3">
    <citation type="submission" date="2010-09" db="EMBL/GenBank/DDBJ databases">
        <title>Annotation of Gaeumannomyces graminis var. tritici R3-111a-1.</title>
        <authorList>
            <consortium name="The Broad Institute Genome Sequencing Platform"/>
            <person name="Ma L.-J."/>
            <person name="Dead R."/>
            <person name="Young S.K."/>
            <person name="Zeng Q."/>
            <person name="Gargeya S."/>
            <person name="Fitzgerald M."/>
            <person name="Haas B."/>
            <person name="Abouelleil A."/>
            <person name="Alvarado L."/>
            <person name="Arachchi H.M."/>
            <person name="Berlin A."/>
            <person name="Brown A."/>
            <person name="Chapman S.B."/>
            <person name="Chen Z."/>
            <person name="Dunbar C."/>
            <person name="Freedman E."/>
            <person name="Gearin G."/>
            <person name="Gellesch M."/>
            <person name="Goldberg J."/>
            <person name="Griggs A."/>
            <person name="Gujja S."/>
            <person name="Heiman D."/>
            <person name="Howarth C."/>
            <person name="Larson L."/>
            <person name="Lui A."/>
            <person name="MacDonald P.J.P."/>
            <person name="Mehta T."/>
            <person name="Montmayeur A."/>
            <person name="Murphy C."/>
            <person name="Neiman D."/>
            <person name="Pearson M."/>
            <person name="Priest M."/>
            <person name="Roberts A."/>
            <person name="Saif S."/>
            <person name="Shea T."/>
            <person name="Shenoy N."/>
            <person name="Sisk P."/>
            <person name="Stolte C."/>
            <person name="Sykes S."/>
            <person name="Yandava C."/>
            <person name="Wortman J."/>
            <person name="Nusbaum C."/>
            <person name="Birren B."/>
        </authorList>
    </citation>
    <scope>NUCLEOTIDE SEQUENCE</scope>
    <source>
        <strain evidence="2">R3-111a-1</strain>
    </source>
</reference>
<dbReference type="Proteomes" id="UP000006039">
    <property type="component" value="Unassembled WGS sequence"/>
</dbReference>
<evidence type="ECO:0000256" key="1">
    <source>
        <dbReference type="SAM" id="MobiDB-lite"/>
    </source>
</evidence>
<feature type="compositionally biased region" description="Low complexity" evidence="1">
    <location>
        <begin position="214"/>
        <end position="226"/>
    </location>
</feature>
<reference evidence="3" key="5">
    <citation type="submission" date="2018-04" db="UniProtKB">
        <authorList>
            <consortium name="EnsemblFungi"/>
        </authorList>
    </citation>
    <scope>IDENTIFICATION</scope>
    <source>
        <strain evidence="3">R3-111a-1</strain>
    </source>
</reference>
<dbReference type="RefSeq" id="XP_009221756.1">
    <property type="nucleotide sequence ID" value="XM_009223492.1"/>
</dbReference>
<dbReference type="AlphaFoldDB" id="J3NWM4"/>
<dbReference type="VEuPathDB" id="FungiDB:GGTG_05686"/>
<accession>J3NWM4</accession>
<feature type="region of interest" description="Disordered" evidence="1">
    <location>
        <begin position="487"/>
        <end position="524"/>
    </location>
</feature>
<organism evidence="2">
    <name type="scientific">Gaeumannomyces tritici (strain R3-111a-1)</name>
    <name type="common">Wheat and barley take-all root rot fungus</name>
    <name type="synonym">Gaeumannomyces graminis var. tritici</name>
    <dbReference type="NCBI Taxonomy" id="644352"/>
    <lineage>
        <taxon>Eukaryota</taxon>
        <taxon>Fungi</taxon>
        <taxon>Dikarya</taxon>
        <taxon>Ascomycota</taxon>
        <taxon>Pezizomycotina</taxon>
        <taxon>Sordariomycetes</taxon>
        <taxon>Sordariomycetidae</taxon>
        <taxon>Magnaporthales</taxon>
        <taxon>Magnaporthaceae</taxon>
        <taxon>Gaeumannomyces</taxon>
    </lineage>
</organism>